<dbReference type="SMART" id="SM00408">
    <property type="entry name" value="IGc2"/>
    <property type="match status" value="1"/>
</dbReference>
<name>A0ABM1S7H9_LIMPO</name>
<dbReference type="InterPro" id="IPR003599">
    <property type="entry name" value="Ig_sub"/>
</dbReference>
<dbReference type="Pfam" id="PF07679">
    <property type="entry name" value="I-set"/>
    <property type="match status" value="1"/>
</dbReference>
<keyword evidence="3" id="KW-0732">Signal</keyword>
<dbReference type="SMART" id="SM00409">
    <property type="entry name" value="IG"/>
    <property type="match status" value="1"/>
</dbReference>
<dbReference type="PANTHER" id="PTHR47633">
    <property type="entry name" value="IMMUNOGLOBULIN"/>
    <property type="match status" value="1"/>
</dbReference>
<feature type="compositionally biased region" description="Basic residues" evidence="2">
    <location>
        <begin position="342"/>
        <end position="352"/>
    </location>
</feature>
<evidence type="ECO:0000256" key="3">
    <source>
        <dbReference type="SAM" id="SignalP"/>
    </source>
</evidence>
<feature type="domain" description="Ig-like" evidence="5">
    <location>
        <begin position="153"/>
        <end position="244"/>
    </location>
</feature>
<evidence type="ECO:0000256" key="2">
    <source>
        <dbReference type="SAM" id="MobiDB-lite"/>
    </source>
</evidence>
<feature type="disulfide bond" evidence="1">
    <location>
        <begin position="294"/>
        <end position="303"/>
    </location>
</feature>
<dbReference type="InterPro" id="IPR000742">
    <property type="entry name" value="EGF"/>
</dbReference>
<sequence length="375" mass="42553">MRTCLGSWLVLTFLIAWCRWTAARTCLDDQLDAASKAHLAPIVFQGRLLKVSSVDKVAQFRVKRSYKRNENVVLQKKDVAFLKFLNDNSCTDTFSEKDLERNSKYIIFAAPQSPARPGNSGKKSLIAVAKPLRKSRKTNKAVKRVLCQGCAKPPSTKMHHAKIKTRRKARIRLRCTVGGNPPPKVQWYKNKKLIRENKRIKIRTKGRYSMLIIKRVRQRDGGWYKCRASSVLSPPADSMTEVIVQTKRPKNLPKQRNKSPHWQFKGRPCDVQSYCLNGGKCTMIESLQERVCECADGYIGHRCEHKDTTYTIDKLTRSSSHSSSSPSNNGKPRSGSFASVASRRRKVQRKSQKNAPLDSSDIVATTKVLEGYWGK</sequence>
<evidence type="ECO:0000313" key="6">
    <source>
        <dbReference type="Proteomes" id="UP000694941"/>
    </source>
</evidence>
<keyword evidence="6" id="KW-1185">Reference proteome</keyword>
<dbReference type="InterPro" id="IPR013098">
    <property type="entry name" value="Ig_I-set"/>
</dbReference>
<dbReference type="InterPro" id="IPR007110">
    <property type="entry name" value="Ig-like_dom"/>
</dbReference>
<dbReference type="InterPro" id="IPR036179">
    <property type="entry name" value="Ig-like_dom_sf"/>
</dbReference>
<dbReference type="PROSITE" id="PS50026">
    <property type="entry name" value="EGF_3"/>
    <property type="match status" value="1"/>
</dbReference>
<evidence type="ECO:0000313" key="7">
    <source>
        <dbReference type="RefSeq" id="XP_022239584.1"/>
    </source>
</evidence>
<dbReference type="Proteomes" id="UP000694941">
    <property type="component" value="Unplaced"/>
</dbReference>
<dbReference type="SUPFAM" id="SSF57196">
    <property type="entry name" value="EGF/Laminin"/>
    <property type="match status" value="1"/>
</dbReference>
<dbReference type="CDD" id="cd00096">
    <property type="entry name" value="Ig"/>
    <property type="match status" value="1"/>
</dbReference>
<dbReference type="PANTHER" id="PTHR47633:SF8">
    <property type="entry name" value="SPEG NEIGHBOR PROTEIN"/>
    <property type="match status" value="1"/>
</dbReference>
<proteinExistence type="predicted"/>
<dbReference type="InterPro" id="IPR003598">
    <property type="entry name" value="Ig_sub2"/>
</dbReference>
<dbReference type="Gene3D" id="2.60.40.10">
    <property type="entry name" value="Immunoglobulins"/>
    <property type="match status" value="1"/>
</dbReference>
<protein>
    <submittedName>
        <fullName evidence="7">Protein vein-like isoform X1</fullName>
    </submittedName>
</protein>
<feature type="signal peptide" evidence="3">
    <location>
        <begin position="1"/>
        <end position="23"/>
    </location>
</feature>
<dbReference type="RefSeq" id="XP_022239584.1">
    <property type="nucleotide sequence ID" value="XM_022383876.1"/>
</dbReference>
<keyword evidence="1" id="KW-1015">Disulfide bond</keyword>
<feature type="compositionally biased region" description="Low complexity" evidence="2">
    <location>
        <begin position="317"/>
        <end position="341"/>
    </location>
</feature>
<gene>
    <name evidence="7" type="primary">LOC106457718</name>
</gene>
<comment type="caution">
    <text evidence="1">Lacks conserved residue(s) required for the propagation of feature annotation.</text>
</comment>
<evidence type="ECO:0000259" key="4">
    <source>
        <dbReference type="PROSITE" id="PS50026"/>
    </source>
</evidence>
<dbReference type="CDD" id="cd00053">
    <property type="entry name" value="EGF"/>
    <property type="match status" value="1"/>
</dbReference>
<dbReference type="GeneID" id="106457718"/>
<dbReference type="Gene3D" id="2.10.25.10">
    <property type="entry name" value="Laminin"/>
    <property type="match status" value="1"/>
</dbReference>
<feature type="disulfide bond" evidence="1">
    <location>
        <begin position="275"/>
        <end position="292"/>
    </location>
</feature>
<dbReference type="PROSITE" id="PS01186">
    <property type="entry name" value="EGF_2"/>
    <property type="match status" value="1"/>
</dbReference>
<organism evidence="6 7">
    <name type="scientific">Limulus polyphemus</name>
    <name type="common">Atlantic horseshoe crab</name>
    <dbReference type="NCBI Taxonomy" id="6850"/>
    <lineage>
        <taxon>Eukaryota</taxon>
        <taxon>Metazoa</taxon>
        <taxon>Ecdysozoa</taxon>
        <taxon>Arthropoda</taxon>
        <taxon>Chelicerata</taxon>
        <taxon>Merostomata</taxon>
        <taxon>Xiphosura</taxon>
        <taxon>Limulidae</taxon>
        <taxon>Limulus</taxon>
    </lineage>
</organism>
<dbReference type="SMART" id="SM00181">
    <property type="entry name" value="EGF"/>
    <property type="match status" value="1"/>
</dbReference>
<keyword evidence="1" id="KW-0245">EGF-like domain</keyword>
<reference evidence="7" key="1">
    <citation type="submission" date="2025-08" db="UniProtKB">
        <authorList>
            <consortium name="RefSeq"/>
        </authorList>
    </citation>
    <scope>IDENTIFICATION</scope>
    <source>
        <tissue evidence="7">Muscle</tissue>
    </source>
</reference>
<dbReference type="PROSITE" id="PS00022">
    <property type="entry name" value="EGF_1"/>
    <property type="match status" value="1"/>
</dbReference>
<evidence type="ECO:0000259" key="5">
    <source>
        <dbReference type="PROSITE" id="PS50835"/>
    </source>
</evidence>
<dbReference type="PROSITE" id="PS50835">
    <property type="entry name" value="IG_LIKE"/>
    <property type="match status" value="1"/>
</dbReference>
<evidence type="ECO:0000256" key="1">
    <source>
        <dbReference type="PROSITE-ProRule" id="PRU00076"/>
    </source>
</evidence>
<feature type="region of interest" description="Disordered" evidence="2">
    <location>
        <begin position="316"/>
        <end position="360"/>
    </location>
</feature>
<accession>A0ABM1S7H9</accession>
<feature type="chain" id="PRO_5046136103" evidence="3">
    <location>
        <begin position="24"/>
        <end position="375"/>
    </location>
</feature>
<feature type="domain" description="EGF-like" evidence="4">
    <location>
        <begin position="265"/>
        <end position="304"/>
    </location>
</feature>
<dbReference type="InterPro" id="IPR013783">
    <property type="entry name" value="Ig-like_fold"/>
</dbReference>
<dbReference type="SUPFAM" id="SSF48726">
    <property type="entry name" value="Immunoglobulin"/>
    <property type="match status" value="1"/>
</dbReference>